<organism evidence="1">
    <name type="scientific">Arundo donax</name>
    <name type="common">Giant reed</name>
    <name type="synonym">Donax arundinaceus</name>
    <dbReference type="NCBI Taxonomy" id="35708"/>
    <lineage>
        <taxon>Eukaryota</taxon>
        <taxon>Viridiplantae</taxon>
        <taxon>Streptophyta</taxon>
        <taxon>Embryophyta</taxon>
        <taxon>Tracheophyta</taxon>
        <taxon>Spermatophyta</taxon>
        <taxon>Magnoliopsida</taxon>
        <taxon>Liliopsida</taxon>
        <taxon>Poales</taxon>
        <taxon>Poaceae</taxon>
        <taxon>PACMAD clade</taxon>
        <taxon>Arundinoideae</taxon>
        <taxon>Arundineae</taxon>
        <taxon>Arundo</taxon>
    </lineage>
</organism>
<accession>A0A0A9FIE1</accession>
<protein>
    <submittedName>
        <fullName evidence="1">Uncharacterized protein</fullName>
    </submittedName>
</protein>
<evidence type="ECO:0000313" key="1">
    <source>
        <dbReference type="EMBL" id="JAE12805.1"/>
    </source>
</evidence>
<proteinExistence type="predicted"/>
<reference evidence="1" key="2">
    <citation type="journal article" date="2015" name="Data Brief">
        <title>Shoot transcriptome of the giant reed, Arundo donax.</title>
        <authorList>
            <person name="Barrero R.A."/>
            <person name="Guerrero F.D."/>
            <person name="Moolhuijzen P."/>
            <person name="Goolsby J.A."/>
            <person name="Tidwell J."/>
            <person name="Bellgard S.E."/>
            <person name="Bellgard M.I."/>
        </authorList>
    </citation>
    <scope>NUCLEOTIDE SEQUENCE</scope>
    <source>
        <tissue evidence="1">Shoot tissue taken approximately 20 cm above the soil surface</tissue>
    </source>
</reference>
<reference evidence="1" key="1">
    <citation type="submission" date="2014-09" db="EMBL/GenBank/DDBJ databases">
        <authorList>
            <person name="Magalhaes I.L.F."/>
            <person name="Oliveira U."/>
            <person name="Santos F.R."/>
            <person name="Vidigal T.H.D.A."/>
            <person name="Brescovit A.D."/>
            <person name="Santos A.J."/>
        </authorList>
    </citation>
    <scope>NUCLEOTIDE SEQUENCE</scope>
    <source>
        <tissue evidence="1">Shoot tissue taken approximately 20 cm above the soil surface</tissue>
    </source>
</reference>
<dbReference type="EMBL" id="GBRH01185091">
    <property type="protein sequence ID" value="JAE12805.1"/>
    <property type="molecule type" value="Transcribed_RNA"/>
</dbReference>
<sequence>MSEVCCLYHKVYSSVSCASNVHLSSGIKYLFDVDEAFFACCLENSFRF</sequence>
<name>A0A0A9FIE1_ARUDO</name>
<dbReference type="AlphaFoldDB" id="A0A0A9FIE1"/>